<proteinExistence type="inferred from homology"/>
<dbReference type="NCBIfam" id="NF047626">
    <property type="entry name" value="SulfactDhSafD"/>
    <property type="match status" value="1"/>
</dbReference>
<evidence type="ECO:0000256" key="2">
    <source>
        <dbReference type="ARBA" id="ARBA00023002"/>
    </source>
</evidence>
<dbReference type="InterPro" id="IPR016161">
    <property type="entry name" value="Ald_DH/histidinol_DH"/>
</dbReference>
<evidence type="ECO:0000313" key="7">
    <source>
        <dbReference type="Proteomes" id="UP000256542"/>
    </source>
</evidence>
<dbReference type="PROSITE" id="PS00070">
    <property type="entry name" value="ALDEHYDE_DEHYDR_CYS"/>
    <property type="match status" value="1"/>
</dbReference>
<dbReference type="InterPro" id="IPR051020">
    <property type="entry name" value="ALDH-related_metabolic_enz"/>
</dbReference>
<dbReference type="Pfam" id="PF00171">
    <property type="entry name" value="Aldedh"/>
    <property type="match status" value="1"/>
</dbReference>
<gene>
    <name evidence="6" type="ORF">DFP81_10638</name>
</gene>
<dbReference type="PANTHER" id="PTHR42991">
    <property type="entry name" value="ALDEHYDE DEHYDROGENASE"/>
    <property type="match status" value="1"/>
</dbReference>
<dbReference type="PANTHER" id="PTHR42991:SF1">
    <property type="entry name" value="ALDEHYDE DEHYDROGENASE"/>
    <property type="match status" value="1"/>
</dbReference>
<dbReference type="OrthoDB" id="9812625at2"/>
<dbReference type="InterPro" id="IPR016163">
    <property type="entry name" value="Ald_DH_C"/>
</dbReference>
<dbReference type="EMBL" id="QUNG01000006">
    <property type="protein sequence ID" value="REG83178.1"/>
    <property type="molecule type" value="Genomic_DNA"/>
</dbReference>
<dbReference type="RefSeq" id="WP_115897666.1">
    <property type="nucleotide sequence ID" value="NZ_QUNG01000006.1"/>
</dbReference>
<keyword evidence="7" id="KW-1185">Reference proteome</keyword>
<reference evidence="6 7" key="1">
    <citation type="submission" date="2018-08" db="EMBL/GenBank/DDBJ databases">
        <title>Genomic Encyclopedia of Type Strains, Phase III (KMG-III): the genomes of soil and plant-associated and newly described type strains.</title>
        <authorList>
            <person name="Whitman W."/>
        </authorList>
    </citation>
    <scope>NUCLEOTIDE SEQUENCE [LARGE SCALE GENOMIC DNA]</scope>
    <source>
        <strain evidence="6 7">CECT 7375</strain>
    </source>
</reference>
<dbReference type="InterPro" id="IPR029510">
    <property type="entry name" value="Ald_DH_CS_GLU"/>
</dbReference>
<dbReference type="InterPro" id="IPR015590">
    <property type="entry name" value="Aldehyde_DH_dom"/>
</dbReference>
<feature type="domain" description="Aldehyde dehydrogenase" evidence="5">
    <location>
        <begin position="3"/>
        <end position="453"/>
    </location>
</feature>
<name>A0A3E0DNW6_9GAMM</name>
<dbReference type="InterPro" id="IPR016162">
    <property type="entry name" value="Ald_DH_N"/>
</dbReference>
<comment type="similarity">
    <text evidence="1 4">Belongs to the aldehyde dehydrogenase family.</text>
</comment>
<feature type="active site" evidence="3">
    <location>
        <position position="233"/>
    </location>
</feature>
<evidence type="ECO:0000313" key="6">
    <source>
        <dbReference type="EMBL" id="REG83178.1"/>
    </source>
</evidence>
<organism evidence="6 7">
    <name type="scientific">Marinomonas pollencensis</name>
    <dbReference type="NCBI Taxonomy" id="491954"/>
    <lineage>
        <taxon>Bacteria</taxon>
        <taxon>Pseudomonadati</taxon>
        <taxon>Pseudomonadota</taxon>
        <taxon>Gammaproteobacteria</taxon>
        <taxon>Oceanospirillales</taxon>
        <taxon>Oceanospirillaceae</taxon>
        <taxon>Marinomonas</taxon>
    </lineage>
</organism>
<dbReference type="GO" id="GO:0008911">
    <property type="term" value="F:lactaldehyde dehydrogenase (NAD+) activity"/>
    <property type="evidence" value="ECO:0007669"/>
    <property type="project" value="TreeGrafter"/>
</dbReference>
<sequence>MSQTYTLVNPYNNELLGEYEYSTWAQIEEKLALLKQGQRIQRKTAAFERANTLMTLASLLKDHAEEMAKLITLETGKTISDSRVEMVRAVNATIASAEEARQISGEALDSDAYAAAGGKIGVVCWRPLGTIFCITPFNFPINIAMHKIGPAYAAGNSILFKPGPQNTASSQLLVDLCYEAGIPQEVLQFCMPPLSDLDRLNAHPEINAINFTGGTAAANAISAAAGYKKLLLELGGNDPLIIMDDADLEAAAKSAINHRFATAGQRCTAAKRLFIHASVYDKFRDILVEKSAALVVGDPMKDDTFVGPVIHQAAANEIRKRIEGAINDGATVALGNQYEGAFVYPTILENVSADSEVMIEETFGPVMPLYKFDQVEEIIPIINNTAYGLQAGIFSNNLAVIRHLFEELDVGTLATNDGPGFRTEHFPFGGVKESGVGREGIKYAIREMSYTKTLVI</sequence>
<dbReference type="InterPro" id="IPR016160">
    <property type="entry name" value="Ald_DH_CS_CYS"/>
</dbReference>
<accession>A0A3E0DNW6</accession>
<dbReference type="Gene3D" id="3.40.309.10">
    <property type="entry name" value="Aldehyde Dehydrogenase, Chain A, domain 2"/>
    <property type="match status" value="1"/>
</dbReference>
<evidence type="ECO:0000259" key="5">
    <source>
        <dbReference type="Pfam" id="PF00171"/>
    </source>
</evidence>
<dbReference type="AlphaFoldDB" id="A0A3E0DNW6"/>
<dbReference type="Proteomes" id="UP000256542">
    <property type="component" value="Unassembled WGS sequence"/>
</dbReference>
<dbReference type="SUPFAM" id="SSF53720">
    <property type="entry name" value="ALDH-like"/>
    <property type="match status" value="1"/>
</dbReference>
<evidence type="ECO:0000256" key="3">
    <source>
        <dbReference type="PROSITE-ProRule" id="PRU10007"/>
    </source>
</evidence>
<dbReference type="PROSITE" id="PS00687">
    <property type="entry name" value="ALDEHYDE_DEHYDR_GLU"/>
    <property type="match status" value="1"/>
</dbReference>
<dbReference type="Gene3D" id="3.40.605.10">
    <property type="entry name" value="Aldehyde Dehydrogenase, Chain A, domain 1"/>
    <property type="match status" value="1"/>
</dbReference>
<comment type="caution">
    <text evidence="6">The sequence shown here is derived from an EMBL/GenBank/DDBJ whole genome shotgun (WGS) entry which is preliminary data.</text>
</comment>
<evidence type="ECO:0000256" key="4">
    <source>
        <dbReference type="RuleBase" id="RU003345"/>
    </source>
</evidence>
<protein>
    <submittedName>
        <fullName evidence="6">Sulfoacetaldehyde dehydrogenase</fullName>
    </submittedName>
</protein>
<evidence type="ECO:0000256" key="1">
    <source>
        <dbReference type="ARBA" id="ARBA00009986"/>
    </source>
</evidence>
<keyword evidence="2 4" id="KW-0560">Oxidoreductase</keyword>